<protein>
    <recommendedName>
        <fullName evidence="2">Sporulation stage II protein D amidase enhancer LytB N-terminal domain-containing protein</fullName>
    </recommendedName>
</protein>
<evidence type="ECO:0000313" key="3">
    <source>
        <dbReference type="EMBL" id="GAA4113803.1"/>
    </source>
</evidence>
<dbReference type="Pfam" id="PF08486">
    <property type="entry name" value="SpoIID"/>
    <property type="match status" value="1"/>
</dbReference>
<dbReference type="Proteomes" id="UP001501495">
    <property type="component" value="Unassembled WGS sequence"/>
</dbReference>
<reference evidence="4" key="1">
    <citation type="journal article" date="2019" name="Int. J. Syst. Evol. Microbiol.">
        <title>The Global Catalogue of Microorganisms (GCM) 10K type strain sequencing project: providing services to taxonomists for standard genome sequencing and annotation.</title>
        <authorList>
            <consortium name="The Broad Institute Genomics Platform"/>
            <consortium name="The Broad Institute Genome Sequencing Center for Infectious Disease"/>
            <person name="Wu L."/>
            <person name="Ma J."/>
        </authorList>
    </citation>
    <scope>NUCLEOTIDE SEQUENCE [LARGE SCALE GENOMIC DNA]</scope>
    <source>
        <strain evidence="4">JCM 16703</strain>
    </source>
</reference>
<sequence>MLAPVTLLSRTLLTSIVATAALASAVPASASTLADPAARRLDSITLEGHGYGHGHGLSQYGAEGAAREGLSTGQILRFYYPGTKVGRLGGTVRVLLTDLDDRLVVKAQSSLTVAKVGSGRHRTRAIDAKATWWRVVPDGTTNRVERRRGGSWKLWRSVAGDVEFAADAPLTVKTADGEVQYRGTLRSVRSEATPEGREIVNHVSLENYLRGVVPREVPALWHGAAVRAQAIAARTYAAFERADARGAAYDLCDTAACQVYGGASAEHPASDAAVKATAGQVLTEGGEPIFAQFSASNGGWTAAGDYDYLPAQEDPYDGWSGNPYTDWTATLTAADIEAQWPAIGDLTGITIDQRDGNGEWGGRVLSMTIAGTAGSVVVSGATFRTRFGLRETWFQLA</sequence>
<keyword evidence="1" id="KW-0732">Signal</keyword>
<name>A0ABP7XEY1_9ACTN</name>
<proteinExistence type="predicted"/>
<gene>
    <name evidence="3" type="ORF">GCM10022215_11280</name>
</gene>
<evidence type="ECO:0000256" key="1">
    <source>
        <dbReference type="SAM" id="SignalP"/>
    </source>
</evidence>
<evidence type="ECO:0000313" key="4">
    <source>
        <dbReference type="Proteomes" id="UP001501495"/>
    </source>
</evidence>
<feature type="domain" description="Sporulation stage II protein D amidase enhancer LytB N-terminal" evidence="2">
    <location>
        <begin position="198"/>
        <end position="283"/>
    </location>
</feature>
<comment type="caution">
    <text evidence="3">The sequence shown here is derived from an EMBL/GenBank/DDBJ whole genome shotgun (WGS) entry which is preliminary data.</text>
</comment>
<dbReference type="PANTHER" id="PTHR30032:SF4">
    <property type="entry name" value="AMIDASE ENHANCER"/>
    <property type="match status" value="1"/>
</dbReference>
<dbReference type="EMBL" id="BAAAZH010000010">
    <property type="protein sequence ID" value="GAA4113803.1"/>
    <property type="molecule type" value="Genomic_DNA"/>
</dbReference>
<feature type="chain" id="PRO_5046224652" description="Sporulation stage II protein D amidase enhancer LytB N-terminal domain-containing protein" evidence="1">
    <location>
        <begin position="31"/>
        <end position="397"/>
    </location>
</feature>
<keyword evidence="4" id="KW-1185">Reference proteome</keyword>
<accession>A0ABP7XEY1</accession>
<dbReference type="PANTHER" id="PTHR30032">
    <property type="entry name" value="N-ACETYLMURAMOYL-L-ALANINE AMIDASE-RELATED"/>
    <property type="match status" value="1"/>
</dbReference>
<dbReference type="InterPro" id="IPR013486">
    <property type="entry name" value="SpoIID/LytB"/>
</dbReference>
<dbReference type="NCBIfam" id="TIGR02669">
    <property type="entry name" value="SpoIID_LytB"/>
    <property type="match status" value="1"/>
</dbReference>
<feature type="signal peptide" evidence="1">
    <location>
        <begin position="1"/>
        <end position="30"/>
    </location>
</feature>
<evidence type="ECO:0000259" key="2">
    <source>
        <dbReference type="Pfam" id="PF08486"/>
    </source>
</evidence>
<dbReference type="InterPro" id="IPR051922">
    <property type="entry name" value="Bact_Sporulation_Assoc"/>
</dbReference>
<dbReference type="InterPro" id="IPR013693">
    <property type="entry name" value="SpoIID/LytB_N"/>
</dbReference>
<organism evidence="3 4">
    <name type="scientific">Nocardioides fonticola</name>
    <dbReference type="NCBI Taxonomy" id="450363"/>
    <lineage>
        <taxon>Bacteria</taxon>
        <taxon>Bacillati</taxon>
        <taxon>Actinomycetota</taxon>
        <taxon>Actinomycetes</taxon>
        <taxon>Propionibacteriales</taxon>
        <taxon>Nocardioidaceae</taxon>
        <taxon>Nocardioides</taxon>
    </lineage>
</organism>